<reference evidence="1 2" key="1">
    <citation type="submission" date="2015-09" db="EMBL/GenBank/DDBJ databases">
        <authorList>
            <consortium name="Pathogen Informatics"/>
        </authorList>
    </citation>
    <scope>NUCLEOTIDE SEQUENCE [LARGE SCALE GENOMIC DNA]</scope>
    <source>
        <strain evidence="1 2">2789STDY5608854</strain>
    </source>
</reference>
<evidence type="ECO:0000313" key="2">
    <source>
        <dbReference type="Proteomes" id="UP000095746"/>
    </source>
</evidence>
<accession>A0A174W4J2</accession>
<proteinExistence type="predicted"/>
<sequence length="79" mass="8903">MKEPWARISPSSTLFRRARFSRTTSMNCFMSSSRLSLSSLWPRMEVLSRVFSRVSSCRVGFTLIAGMDYPSSPCATVSL</sequence>
<name>A0A174W4J2_FLAPL</name>
<protein>
    <submittedName>
        <fullName evidence="1">Uncharacterized protein</fullName>
    </submittedName>
</protein>
<dbReference type="EMBL" id="CYZT01001004">
    <property type="protein sequence ID" value="CUQ38069.1"/>
    <property type="molecule type" value="Genomic_DNA"/>
</dbReference>
<dbReference type="AlphaFoldDB" id="A0A174W4J2"/>
<gene>
    <name evidence="1" type="ORF">ERS852411_04328</name>
</gene>
<dbReference type="Proteomes" id="UP000095746">
    <property type="component" value="Unassembled WGS sequence"/>
</dbReference>
<organism evidence="1 2">
    <name type="scientific">Flavonifractor plautii</name>
    <name type="common">Fusobacterium plautii</name>
    <dbReference type="NCBI Taxonomy" id="292800"/>
    <lineage>
        <taxon>Bacteria</taxon>
        <taxon>Bacillati</taxon>
        <taxon>Bacillota</taxon>
        <taxon>Clostridia</taxon>
        <taxon>Eubacteriales</taxon>
        <taxon>Oscillospiraceae</taxon>
        <taxon>Flavonifractor</taxon>
    </lineage>
</organism>
<evidence type="ECO:0000313" key="1">
    <source>
        <dbReference type="EMBL" id="CUQ38069.1"/>
    </source>
</evidence>